<dbReference type="AlphaFoldDB" id="L0DHT6"/>
<gene>
    <name evidence="1" type="ordered locus">Sinac_4767</name>
</gene>
<proteinExistence type="predicted"/>
<dbReference type="eggNOG" id="COG3464">
    <property type="taxonomic scope" value="Bacteria"/>
</dbReference>
<organism evidence="1 2">
    <name type="scientific">Singulisphaera acidiphila (strain ATCC BAA-1392 / DSM 18658 / VKM B-2454 / MOB10)</name>
    <dbReference type="NCBI Taxonomy" id="886293"/>
    <lineage>
        <taxon>Bacteria</taxon>
        <taxon>Pseudomonadati</taxon>
        <taxon>Planctomycetota</taxon>
        <taxon>Planctomycetia</taxon>
        <taxon>Isosphaerales</taxon>
        <taxon>Isosphaeraceae</taxon>
        <taxon>Singulisphaera</taxon>
    </lineage>
</organism>
<evidence type="ECO:0000313" key="1">
    <source>
        <dbReference type="EMBL" id="AGA28934.1"/>
    </source>
</evidence>
<keyword evidence="2" id="KW-1185">Reference proteome</keyword>
<sequence length="292" mass="31934">MIVSFADAAEEVLTRLAGLRISEATAQRTTEAAGKELGRRLAASETFGPARDWAWHKDAKGKTCAYVPLDATSVPQQGPHAAKADSRMATVAMLYNPIPEKRARWANPQGNRPPLQVRYLASLNGQASLGEPLRRQGAEVGMDRAERWIALSDGGSGLEDWVTTNFGRVEAVILDFYHASEHLGDLAKAWHGAGTEEATAQHQRWSHRLKHEGGQAILDELRALEIRARPCAGQVWQGTVTYFANQVHRMDYPRYVAKGWQIGSGPVESACKTVVNQRLKCAGMRWGGAGLG</sequence>
<evidence type="ECO:0000313" key="2">
    <source>
        <dbReference type="Proteomes" id="UP000010798"/>
    </source>
</evidence>
<dbReference type="STRING" id="886293.Sinac_4767"/>
<dbReference type="EMBL" id="CP003364">
    <property type="protein sequence ID" value="AGA28934.1"/>
    <property type="molecule type" value="Genomic_DNA"/>
</dbReference>
<accession>L0DHT6</accession>
<protein>
    <recommendedName>
        <fullName evidence="3">ISKra4 family transposase</fullName>
    </recommendedName>
</protein>
<dbReference type="HOGENOM" id="CLU_046830_2_0_0"/>
<reference evidence="1 2" key="1">
    <citation type="submission" date="2012-02" db="EMBL/GenBank/DDBJ databases">
        <title>Complete sequence of chromosome of Singulisphaera acidiphila DSM 18658.</title>
        <authorList>
            <consortium name="US DOE Joint Genome Institute (JGI-PGF)"/>
            <person name="Lucas S."/>
            <person name="Copeland A."/>
            <person name="Lapidus A."/>
            <person name="Glavina del Rio T."/>
            <person name="Dalin E."/>
            <person name="Tice H."/>
            <person name="Bruce D."/>
            <person name="Goodwin L."/>
            <person name="Pitluck S."/>
            <person name="Peters L."/>
            <person name="Ovchinnikova G."/>
            <person name="Chertkov O."/>
            <person name="Kyrpides N."/>
            <person name="Mavromatis K."/>
            <person name="Ivanova N."/>
            <person name="Brettin T."/>
            <person name="Detter J.C."/>
            <person name="Han C."/>
            <person name="Larimer F."/>
            <person name="Land M."/>
            <person name="Hauser L."/>
            <person name="Markowitz V."/>
            <person name="Cheng J.-F."/>
            <person name="Hugenholtz P."/>
            <person name="Woyke T."/>
            <person name="Wu D."/>
            <person name="Tindall B."/>
            <person name="Pomrenke H."/>
            <person name="Brambilla E."/>
            <person name="Klenk H.-P."/>
            <person name="Eisen J.A."/>
        </authorList>
    </citation>
    <scope>NUCLEOTIDE SEQUENCE [LARGE SCALE GENOMIC DNA]</scope>
    <source>
        <strain evidence="2">ATCC BAA-1392 / DSM 18658 / VKM B-2454 / MOB10</strain>
    </source>
</reference>
<dbReference type="KEGG" id="saci:Sinac_4767"/>
<evidence type="ECO:0008006" key="3">
    <source>
        <dbReference type="Google" id="ProtNLM"/>
    </source>
</evidence>
<name>L0DHT6_SINAD</name>
<dbReference type="Proteomes" id="UP000010798">
    <property type="component" value="Chromosome"/>
</dbReference>